<reference evidence="11" key="1">
    <citation type="submission" date="2020-04" db="EMBL/GenBank/DDBJ databases">
        <authorList>
            <person name="Alioto T."/>
            <person name="Alioto T."/>
            <person name="Gomez Garrido J."/>
        </authorList>
    </citation>
    <scope>NUCLEOTIDE SEQUENCE</scope>
    <source>
        <strain evidence="11">A484AB</strain>
    </source>
</reference>
<keyword evidence="9 10" id="KW-0807">Transducer</keyword>
<evidence type="ECO:0000256" key="9">
    <source>
        <dbReference type="ARBA" id="ARBA00023224"/>
    </source>
</evidence>
<evidence type="ECO:0000256" key="2">
    <source>
        <dbReference type="ARBA" id="ARBA00022475"/>
    </source>
</evidence>
<evidence type="ECO:0000256" key="1">
    <source>
        <dbReference type="ARBA" id="ARBA00004651"/>
    </source>
</evidence>
<dbReference type="OrthoDB" id="5960696at2759"/>
<evidence type="ECO:0000256" key="3">
    <source>
        <dbReference type="ARBA" id="ARBA00022692"/>
    </source>
</evidence>
<dbReference type="EMBL" id="CACRXK020011983">
    <property type="protein sequence ID" value="CAB4022450.1"/>
    <property type="molecule type" value="Genomic_DNA"/>
</dbReference>
<dbReference type="GO" id="GO:0004930">
    <property type="term" value="F:G protein-coupled receptor activity"/>
    <property type="evidence" value="ECO:0007669"/>
    <property type="project" value="UniProtKB-KW"/>
</dbReference>
<gene>
    <name evidence="11" type="ORF">PACLA_8A060838</name>
</gene>
<evidence type="ECO:0000313" key="11">
    <source>
        <dbReference type="EMBL" id="CAB4022450.1"/>
    </source>
</evidence>
<dbReference type="CDD" id="cd00637">
    <property type="entry name" value="7tm_classA_rhodopsin-like"/>
    <property type="match status" value="1"/>
</dbReference>
<dbReference type="SMART" id="SM01381">
    <property type="entry name" value="7TM_GPCR_Srsx"/>
    <property type="match status" value="1"/>
</dbReference>
<dbReference type="Gene3D" id="1.20.1070.10">
    <property type="entry name" value="Rhodopsin 7-helix transmembrane proteins"/>
    <property type="match status" value="1"/>
</dbReference>
<dbReference type="InterPro" id="IPR017452">
    <property type="entry name" value="GPCR_Rhodpsn_7TM"/>
</dbReference>
<proteinExistence type="inferred from homology"/>
<dbReference type="PRINTS" id="PR00237">
    <property type="entry name" value="GPCRRHODOPSN"/>
</dbReference>
<keyword evidence="2" id="KW-1003">Cell membrane</keyword>
<evidence type="ECO:0000313" key="12">
    <source>
        <dbReference type="Proteomes" id="UP001152795"/>
    </source>
</evidence>
<keyword evidence="12" id="KW-1185">Reference proteome</keyword>
<dbReference type="PROSITE" id="PS00237">
    <property type="entry name" value="G_PROTEIN_RECEP_F1_1"/>
    <property type="match status" value="1"/>
</dbReference>
<dbReference type="AlphaFoldDB" id="A0A6S7IYP6"/>
<dbReference type="InterPro" id="IPR000276">
    <property type="entry name" value="GPCR_Rhodpsn"/>
</dbReference>
<comment type="caution">
    <text evidence="11">The sequence shown here is derived from an EMBL/GenBank/DDBJ whole genome shotgun (WGS) entry which is preliminary data.</text>
</comment>
<comment type="similarity">
    <text evidence="10">Belongs to the G-protein coupled receptor 1 family.</text>
</comment>
<dbReference type="PROSITE" id="PS50262">
    <property type="entry name" value="G_PROTEIN_RECEP_F1_2"/>
    <property type="match status" value="1"/>
</dbReference>
<evidence type="ECO:0000256" key="7">
    <source>
        <dbReference type="ARBA" id="ARBA00023170"/>
    </source>
</evidence>
<keyword evidence="4" id="KW-1133">Transmembrane helix</keyword>
<accession>A0A6S7IYP6</accession>
<evidence type="ECO:0000256" key="4">
    <source>
        <dbReference type="ARBA" id="ARBA00022989"/>
    </source>
</evidence>
<dbReference type="PANTHER" id="PTHR24246">
    <property type="entry name" value="OLFACTORY RECEPTOR AND ADENOSINE RECEPTOR"/>
    <property type="match status" value="1"/>
</dbReference>
<protein>
    <submittedName>
        <fullName evidence="11">Adrenocorticotropic hormone receptor-like</fullName>
    </submittedName>
</protein>
<dbReference type="Proteomes" id="UP001152795">
    <property type="component" value="Unassembled WGS sequence"/>
</dbReference>
<keyword evidence="8" id="KW-0325">Glycoprotein</keyword>
<organism evidence="11 12">
    <name type="scientific">Paramuricea clavata</name>
    <name type="common">Red gorgonian</name>
    <name type="synonym">Violescent sea-whip</name>
    <dbReference type="NCBI Taxonomy" id="317549"/>
    <lineage>
        <taxon>Eukaryota</taxon>
        <taxon>Metazoa</taxon>
        <taxon>Cnidaria</taxon>
        <taxon>Anthozoa</taxon>
        <taxon>Octocorallia</taxon>
        <taxon>Malacalcyonacea</taxon>
        <taxon>Plexauridae</taxon>
        <taxon>Paramuricea</taxon>
    </lineage>
</organism>
<keyword evidence="7 10" id="KW-0675">Receptor</keyword>
<dbReference type="Pfam" id="PF00001">
    <property type="entry name" value="7tm_1"/>
    <property type="match status" value="1"/>
</dbReference>
<evidence type="ECO:0000256" key="5">
    <source>
        <dbReference type="ARBA" id="ARBA00023040"/>
    </source>
</evidence>
<name>A0A6S7IYP6_PARCT</name>
<dbReference type="SUPFAM" id="SSF81321">
    <property type="entry name" value="Family A G protein-coupled receptor-like"/>
    <property type="match status" value="1"/>
</dbReference>
<keyword evidence="6" id="KW-0472">Membrane</keyword>
<evidence type="ECO:0000256" key="10">
    <source>
        <dbReference type="RuleBase" id="RU000688"/>
    </source>
</evidence>
<comment type="subcellular location">
    <subcellularLocation>
        <location evidence="1">Cell membrane</location>
        <topology evidence="1">Multi-pass membrane protein</topology>
    </subcellularLocation>
</comment>
<evidence type="ECO:0000256" key="8">
    <source>
        <dbReference type="ARBA" id="ARBA00023180"/>
    </source>
</evidence>
<sequence>MSVEGVFEKRCLTTGAPTELSFITTSLSMVFTLTSIPGNILIILAVVLDPNKNLRTPFNWLVVNLAAADLIVGTMTSPISVYIHMKEGLKEKLSVSEIRAIHLSYFISCTASVLSLSSLALERYLAVRKPTTYRTNVTNRRIILTITGVWLISLSLPNIYFEVGYITYAFIFANTAVAVAIAITCLTYTLMLRKVQERSQNISNNVNVREASYTISPSTSEPSQGHTFSTVPANTPNSIVTSAREMELKVTKMFIIVLIAMLCCYGPSTLLIYIMNFCESCSCTELHWFRDLQFLFVLMNSSVNFWCYALQSPRFRNAFTKILKIKKRRNGAEQSSSSTINNIPTVSFSTSAERGEEVEQSEIKVEMRNEGTINKGLDIVP</sequence>
<evidence type="ECO:0000256" key="6">
    <source>
        <dbReference type="ARBA" id="ARBA00023136"/>
    </source>
</evidence>
<dbReference type="PANTHER" id="PTHR24246:SF27">
    <property type="entry name" value="ADENOSINE RECEPTOR, ISOFORM A"/>
    <property type="match status" value="1"/>
</dbReference>
<dbReference type="GO" id="GO:0005886">
    <property type="term" value="C:plasma membrane"/>
    <property type="evidence" value="ECO:0007669"/>
    <property type="project" value="UniProtKB-SubCell"/>
</dbReference>
<keyword evidence="3 10" id="KW-0812">Transmembrane</keyword>
<keyword evidence="5 10" id="KW-0297">G-protein coupled receptor</keyword>